<dbReference type="InterPro" id="IPR045155">
    <property type="entry name" value="Beta-lactam_cat"/>
</dbReference>
<dbReference type="NCBIfam" id="NF033103">
    <property type="entry name" value="bla_class_A"/>
    <property type="match status" value="1"/>
</dbReference>
<comment type="similarity">
    <text evidence="2 6">Belongs to the class-A beta-lactamase family.</text>
</comment>
<proteinExistence type="inferred from homology"/>
<evidence type="ECO:0000259" key="7">
    <source>
        <dbReference type="Pfam" id="PF13354"/>
    </source>
</evidence>
<evidence type="ECO:0000256" key="4">
    <source>
        <dbReference type="ARBA" id="ARBA00022801"/>
    </source>
</evidence>
<accession>A0A9Q3ZHY7</accession>
<dbReference type="InterPro" id="IPR023650">
    <property type="entry name" value="Beta-lactam_class-A_AS"/>
</dbReference>
<evidence type="ECO:0000313" key="9">
    <source>
        <dbReference type="Proteomes" id="UP001107961"/>
    </source>
</evidence>
<dbReference type="PROSITE" id="PS00146">
    <property type="entry name" value="BETA_LACTAMASE_A"/>
    <property type="match status" value="1"/>
</dbReference>
<dbReference type="GO" id="GO:0008800">
    <property type="term" value="F:beta-lactamase activity"/>
    <property type="evidence" value="ECO:0007669"/>
    <property type="project" value="UniProtKB-UniRule"/>
</dbReference>
<dbReference type="InterPro" id="IPR000871">
    <property type="entry name" value="Beta-lactam_class-A"/>
</dbReference>
<evidence type="ECO:0000256" key="3">
    <source>
        <dbReference type="ARBA" id="ARBA00012865"/>
    </source>
</evidence>
<dbReference type="PROSITE" id="PS51318">
    <property type="entry name" value="TAT"/>
    <property type="match status" value="1"/>
</dbReference>
<gene>
    <name evidence="8" type="primary">bla</name>
    <name evidence="8" type="ORF">LZG35_15145</name>
</gene>
<dbReference type="EMBL" id="JAJVKT010000019">
    <property type="protein sequence ID" value="MCE7509972.1"/>
    <property type="molecule type" value="Genomic_DNA"/>
</dbReference>
<dbReference type="GO" id="GO:0030655">
    <property type="term" value="P:beta-lactam antibiotic catabolic process"/>
    <property type="evidence" value="ECO:0007669"/>
    <property type="project" value="InterPro"/>
</dbReference>
<dbReference type="Gene3D" id="3.40.710.10">
    <property type="entry name" value="DD-peptidase/beta-lactamase superfamily"/>
    <property type="match status" value="1"/>
</dbReference>
<evidence type="ECO:0000256" key="2">
    <source>
        <dbReference type="ARBA" id="ARBA00009009"/>
    </source>
</evidence>
<dbReference type="SUPFAM" id="SSF56601">
    <property type="entry name" value="beta-lactamase/transpeptidase-like"/>
    <property type="match status" value="1"/>
</dbReference>
<dbReference type="RefSeq" id="WP_026948658.1">
    <property type="nucleotide sequence ID" value="NZ_CP169221.1"/>
</dbReference>
<dbReference type="GO" id="GO:0046677">
    <property type="term" value="P:response to antibiotic"/>
    <property type="evidence" value="ECO:0007669"/>
    <property type="project" value="UniProtKB-UniRule"/>
</dbReference>
<evidence type="ECO:0000256" key="6">
    <source>
        <dbReference type="RuleBase" id="RU361140"/>
    </source>
</evidence>
<organism evidence="8 9">
    <name type="scientific">Alloalcanivorax xenomutans</name>
    <dbReference type="NCBI Taxonomy" id="1094342"/>
    <lineage>
        <taxon>Bacteria</taxon>
        <taxon>Pseudomonadati</taxon>
        <taxon>Pseudomonadota</taxon>
        <taxon>Gammaproteobacteria</taxon>
        <taxon>Oceanospirillales</taxon>
        <taxon>Alcanivoracaceae</taxon>
        <taxon>Alloalcanivorax</taxon>
    </lineage>
</organism>
<evidence type="ECO:0000256" key="5">
    <source>
        <dbReference type="ARBA" id="ARBA00023251"/>
    </source>
</evidence>
<dbReference type="Pfam" id="PF13354">
    <property type="entry name" value="Beta-lactamase2"/>
    <property type="match status" value="1"/>
</dbReference>
<evidence type="ECO:0000256" key="1">
    <source>
        <dbReference type="ARBA" id="ARBA00001526"/>
    </source>
</evidence>
<keyword evidence="5 6" id="KW-0046">Antibiotic resistance</keyword>
<dbReference type="PANTHER" id="PTHR35333">
    <property type="entry name" value="BETA-LACTAMASE"/>
    <property type="match status" value="1"/>
</dbReference>
<dbReference type="EC" id="3.5.2.6" evidence="3 6"/>
<dbReference type="InterPro" id="IPR012338">
    <property type="entry name" value="Beta-lactam/transpept-like"/>
</dbReference>
<dbReference type="AlphaFoldDB" id="A0A9Q3ZHY7"/>
<dbReference type="InterPro" id="IPR006311">
    <property type="entry name" value="TAT_signal"/>
</dbReference>
<keyword evidence="9" id="KW-1185">Reference proteome</keyword>
<reference evidence="8" key="1">
    <citation type="submission" date="2022-01" db="EMBL/GenBank/DDBJ databases">
        <authorList>
            <person name="Karlyshev A.V."/>
            <person name="Jaspars M."/>
        </authorList>
    </citation>
    <scope>NUCLEOTIDE SEQUENCE</scope>
    <source>
        <strain evidence="8">AGSA3-2</strain>
    </source>
</reference>
<protein>
    <recommendedName>
        <fullName evidence="3 6">Beta-lactamase</fullName>
        <ecNumber evidence="3 6">3.5.2.6</ecNumber>
    </recommendedName>
</protein>
<feature type="domain" description="Beta-lactamase class A catalytic" evidence="7">
    <location>
        <begin position="53"/>
        <end position="273"/>
    </location>
</feature>
<dbReference type="PANTHER" id="PTHR35333:SF3">
    <property type="entry name" value="BETA-LACTAMASE-TYPE TRANSPEPTIDASE FOLD CONTAINING PROTEIN"/>
    <property type="match status" value="1"/>
</dbReference>
<name>A0A9Q3ZHY7_9GAMM</name>
<sequence>MSAGLSRRGFLVGSMLALPAVGLAAKASDHGKVSDALGHRCQEWERRHGGRIGVAVWNLATGYRAGHRVDERFLMCSTFKALAAALVLARVDQGQESLDRRLLVSRKDLVGWSPVTEKRTGEGGMTVAELCEAAVAWSDNGAANLLVKGFGGPGALTEFLRESGDPVTRLDRLEPELNGYGGADKESDTTSPGAMLDTLYRLLFGEVLSAHGRAQLAAWMIVNKTGDRRLRAGFPANWLVADKTGTSGDELGYSNDVGVAWSPARGAVLVTVYCEMPKAEAEARDRIIAEVAEMVSGG</sequence>
<comment type="catalytic activity">
    <reaction evidence="1 6">
        <text>a beta-lactam + H2O = a substituted beta-amino acid</text>
        <dbReference type="Rhea" id="RHEA:20401"/>
        <dbReference type="ChEBI" id="CHEBI:15377"/>
        <dbReference type="ChEBI" id="CHEBI:35627"/>
        <dbReference type="ChEBI" id="CHEBI:140347"/>
        <dbReference type="EC" id="3.5.2.6"/>
    </reaction>
</comment>
<keyword evidence="4 6" id="KW-0378">Hydrolase</keyword>
<dbReference type="Proteomes" id="UP001107961">
    <property type="component" value="Unassembled WGS sequence"/>
</dbReference>
<dbReference type="PRINTS" id="PR00118">
    <property type="entry name" value="BLACTAMASEA"/>
</dbReference>
<comment type="caution">
    <text evidence="8">The sequence shown here is derived from an EMBL/GenBank/DDBJ whole genome shotgun (WGS) entry which is preliminary data.</text>
</comment>
<evidence type="ECO:0000313" key="8">
    <source>
        <dbReference type="EMBL" id="MCE7509972.1"/>
    </source>
</evidence>